<reference evidence="3 4" key="1">
    <citation type="submission" date="2018-12" db="EMBL/GenBank/DDBJ databases">
        <authorList>
            <person name="Toschakov S.V."/>
        </authorList>
    </citation>
    <scope>NUCLEOTIDE SEQUENCE [LARGE SCALE GENOMIC DNA]</scope>
    <source>
        <strain evidence="3 4">GM2012</strain>
    </source>
</reference>
<dbReference type="Pfam" id="PF00534">
    <property type="entry name" value="Glycos_transf_1"/>
    <property type="match status" value="1"/>
</dbReference>
<dbReference type="NCBIfam" id="TIGR02149">
    <property type="entry name" value="glgA_Coryne"/>
    <property type="match status" value="1"/>
</dbReference>
<evidence type="ECO:0000259" key="1">
    <source>
        <dbReference type="Pfam" id="PF00534"/>
    </source>
</evidence>
<keyword evidence="4" id="KW-1185">Reference proteome</keyword>
<comment type="caution">
    <text evidence="3">The sequence shown here is derived from an EMBL/GenBank/DDBJ whole genome shotgun (WGS) entry which is preliminary data.</text>
</comment>
<gene>
    <name evidence="3" type="primary">glgA</name>
    <name evidence="3" type="ORF">TsocGM_12610</name>
</gene>
<dbReference type="CDD" id="cd03801">
    <property type="entry name" value="GT4_PimA-like"/>
    <property type="match status" value="1"/>
</dbReference>
<feature type="domain" description="Glycosyl transferase family 1" evidence="1">
    <location>
        <begin position="202"/>
        <end position="338"/>
    </location>
</feature>
<dbReference type="AlphaFoldDB" id="A0A432MJK7"/>
<dbReference type="Proteomes" id="UP000280296">
    <property type="component" value="Unassembled WGS sequence"/>
</dbReference>
<feature type="domain" description="Glycosyltransferase subfamily 4-like N-terminal" evidence="2">
    <location>
        <begin position="15"/>
        <end position="189"/>
    </location>
</feature>
<dbReference type="SUPFAM" id="SSF53756">
    <property type="entry name" value="UDP-Glycosyltransferase/glycogen phosphorylase"/>
    <property type="match status" value="1"/>
</dbReference>
<dbReference type="Pfam" id="PF13439">
    <property type="entry name" value="Glyco_transf_4"/>
    <property type="match status" value="1"/>
</dbReference>
<name>A0A432MJK7_9BACT</name>
<dbReference type="InterPro" id="IPR001296">
    <property type="entry name" value="Glyco_trans_1"/>
</dbReference>
<organism evidence="3 4">
    <name type="scientific">Tautonia sociabilis</name>
    <dbReference type="NCBI Taxonomy" id="2080755"/>
    <lineage>
        <taxon>Bacteria</taxon>
        <taxon>Pseudomonadati</taxon>
        <taxon>Planctomycetota</taxon>
        <taxon>Planctomycetia</taxon>
        <taxon>Isosphaerales</taxon>
        <taxon>Isosphaeraceae</taxon>
        <taxon>Tautonia</taxon>
    </lineage>
</organism>
<protein>
    <submittedName>
        <fullName evidence="3">Glycogen synthase</fullName>
    </submittedName>
</protein>
<dbReference type="EMBL" id="RYZH01000022">
    <property type="protein sequence ID" value="RUL87365.1"/>
    <property type="molecule type" value="Genomic_DNA"/>
</dbReference>
<dbReference type="GO" id="GO:0009250">
    <property type="term" value="P:glucan biosynthetic process"/>
    <property type="evidence" value="ECO:0007669"/>
    <property type="project" value="InterPro"/>
</dbReference>
<dbReference type="InterPro" id="IPR028098">
    <property type="entry name" value="Glyco_trans_4-like_N"/>
</dbReference>
<reference evidence="3 4" key="2">
    <citation type="submission" date="2019-01" db="EMBL/GenBank/DDBJ databases">
        <title>Tautonia sociabilis, a novel thermotolerant planctomycete of Isosphaeraceae family, isolated from a 4000 m deep subterranean habitat.</title>
        <authorList>
            <person name="Kovaleva O.L."/>
            <person name="Elcheninov A.G."/>
            <person name="Van Heerden E."/>
            <person name="Toshchakov S.V."/>
            <person name="Novikov A."/>
            <person name="Bonch-Osmolovskaya E.A."/>
            <person name="Kublanov I.V."/>
        </authorList>
    </citation>
    <scope>NUCLEOTIDE SEQUENCE [LARGE SCALE GENOMIC DNA]</scope>
    <source>
        <strain evidence="3 4">GM2012</strain>
    </source>
</reference>
<dbReference type="InterPro" id="IPR011875">
    <property type="entry name" value="M1P_synthase"/>
</dbReference>
<evidence type="ECO:0000313" key="4">
    <source>
        <dbReference type="Proteomes" id="UP000280296"/>
    </source>
</evidence>
<evidence type="ECO:0000313" key="3">
    <source>
        <dbReference type="EMBL" id="RUL87365.1"/>
    </source>
</evidence>
<sequence>MRIAILTNEYPPHIYGGAGVHVEYLTRALTEVEPGLHTVQVLCFGDQDLQKGNLTVRGIEPDFPLPYQDPRHKKFKETLLRNLIMAGMLEDVDIVHCHTWYTHLAGCLVKQLAGAKLVLTTHSLEPHRPWKREQLGTAYDASTWIERTAYQNADGVVAVSESMKADVHELYKVPFEKIRVIHNGIDLDQYRPTIEPAVLDRYGIDRSRPFVLFVGRITRQKGIIHLVDAIKHLRTDCQVVLCAGAPDTEEIGREMAEHVEKARSEAKTPILWIPKVLPKPEIIALYSQAAVFVCPSVYEPFGIINLEAMACGTPVVASSVGGIKEVVIPERTGLLVPFEPRGEGDPHPHEPKDPDRFAADLAQAIDRLIGDPGLLREMGARSRERVEHFFSWKSVARWTMDFYWDLVQA</sequence>
<evidence type="ECO:0000259" key="2">
    <source>
        <dbReference type="Pfam" id="PF13439"/>
    </source>
</evidence>
<dbReference type="PANTHER" id="PTHR12526">
    <property type="entry name" value="GLYCOSYLTRANSFERASE"/>
    <property type="match status" value="1"/>
</dbReference>
<dbReference type="PANTHER" id="PTHR12526:SF590">
    <property type="entry name" value="ALPHA-MALTOSE-1-PHOSPHATE SYNTHASE"/>
    <property type="match status" value="1"/>
</dbReference>
<proteinExistence type="predicted"/>
<dbReference type="RefSeq" id="WP_126725729.1">
    <property type="nucleotide sequence ID" value="NZ_RYZH01000022.1"/>
</dbReference>
<accession>A0A432MJK7</accession>
<dbReference type="Gene3D" id="3.40.50.2000">
    <property type="entry name" value="Glycogen Phosphorylase B"/>
    <property type="match status" value="2"/>
</dbReference>
<dbReference type="GO" id="GO:0016757">
    <property type="term" value="F:glycosyltransferase activity"/>
    <property type="evidence" value="ECO:0007669"/>
    <property type="project" value="InterPro"/>
</dbReference>
<dbReference type="OrthoDB" id="9781413at2"/>